<sequence length="76" mass="8513">RRKTQKQQIFARLFSFQLLSFPRDQHYPSQPTSQLMKASVTGAALPLLYLADARYTPIDTAEATKEAIILGKACSI</sequence>
<organism evidence="1">
    <name type="scientific">Solanum chacoense</name>
    <name type="common">Chaco potato</name>
    <dbReference type="NCBI Taxonomy" id="4108"/>
    <lineage>
        <taxon>Eukaryota</taxon>
        <taxon>Viridiplantae</taxon>
        <taxon>Streptophyta</taxon>
        <taxon>Embryophyta</taxon>
        <taxon>Tracheophyta</taxon>
        <taxon>Spermatophyta</taxon>
        <taxon>Magnoliopsida</taxon>
        <taxon>eudicotyledons</taxon>
        <taxon>Gunneridae</taxon>
        <taxon>Pentapetalae</taxon>
        <taxon>asterids</taxon>
        <taxon>lamiids</taxon>
        <taxon>Solanales</taxon>
        <taxon>Solanaceae</taxon>
        <taxon>Solanoideae</taxon>
        <taxon>Solaneae</taxon>
        <taxon>Solanum</taxon>
    </lineage>
</organism>
<accession>A0A0V0GM79</accession>
<evidence type="ECO:0000313" key="1">
    <source>
        <dbReference type="EMBL" id="JAP09043.1"/>
    </source>
</evidence>
<dbReference type="EMBL" id="GEDG01035782">
    <property type="protein sequence ID" value="JAP09043.1"/>
    <property type="molecule type" value="Transcribed_RNA"/>
</dbReference>
<reference evidence="1" key="1">
    <citation type="submission" date="2015-12" db="EMBL/GenBank/DDBJ databases">
        <title>Gene expression during late stages of embryo sac development: a critical building block for successful pollen-pistil interactions.</title>
        <authorList>
            <person name="Liu Y."/>
            <person name="Joly V."/>
            <person name="Sabar M."/>
            <person name="Matton D.P."/>
        </authorList>
    </citation>
    <scope>NUCLEOTIDE SEQUENCE</scope>
</reference>
<dbReference type="AlphaFoldDB" id="A0A0V0GM79"/>
<name>A0A0V0GM79_SOLCH</name>
<feature type="non-terminal residue" evidence="1">
    <location>
        <position position="1"/>
    </location>
</feature>
<proteinExistence type="predicted"/>
<protein>
    <submittedName>
        <fullName evidence="1">Putative ovule protein</fullName>
    </submittedName>
</protein>